<dbReference type="InterPro" id="IPR009367">
    <property type="entry name" value="Elm1-like"/>
</dbReference>
<organism evidence="2 3">
    <name type="scientific">Bythopirellula goksoeyrii</name>
    <dbReference type="NCBI Taxonomy" id="1400387"/>
    <lineage>
        <taxon>Bacteria</taxon>
        <taxon>Pseudomonadati</taxon>
        <taxon>Planctomycetota</taxon>
        <taxon>Planctomycetia</taxon>
        <taxon>Pirellulales</taxon>
        <taxon>Lacipirellulaceae</taxon>
        <taxon>Bythopirellula</taxon>
    </lineage>
</organism>
<sequence length="346" mass="38290">MQIGESTGHSRAGGNLVTTRSRMDPRPCGDDASLRRDVNPASCTVIWRFHDDKSGHINQTRGLVKAIAEITPVETFDLPCFSRRQSCLWWLGNQFPPGENLKRPDLILGAGHATHFALLAARRHNGGKAVVLMKPSLPHWLFDLCIVPDQDGLEKSENVILTRGVLNVVNPSRSQQQERGLILIGGPSSAHGWDNPSIINQIGAIVSNQPDVNWHLTTSRRTPADLVMLLEHLPLPNLTVVPHTSTSLNWVPEQLTHSSQVWVSEDSVSMVSEALTSGASVGLLEVPENYEGRVSQGVQKLRDLGWVTHFTDWDRTRPISTTRVNLNEAQRCATLLCNKFDLVRTV</sequence>
<dbReference type="KEGG" id="bgok:Pr1d_20070"/>
<evidence type="ECO:0008006" key="4">
    <source>
        <dbReference type="Google" id="ProtNLM"/>
    </source>
</evidence>
<evidence type="ECO:0000313" key="2">
    <source>
        <dbReference type="EMBL" id="QEG34725.1"/>
    </source>
</evidence>
<dbReference type="AlphaFoldDB" id="A0A5B9QAQ0"/>
<dbReference type="EMBL" id="CP042913">
    <property type="protein sequence ID" value="QEG34725.1"/>
    <property type="molecule type" value="Genomic_DNA"/>
</dbReference>
<feature type="compositionally biased region" description="Basic and acidic residues" evidence="1">
    <location>
        <begin position="21"/>
        <end position="32"/>
    </location>
</feature>
<feature type="region of interest" description="Disordered" evidence="1">
    <location>
        <begin position="1"/>
        <end position="32"/>
    </location>
</feature>
<name>A0A5B9QAQ0_9BACT</name>
<gene>
    <name evidence="2" type="ORF">Pr1d_20070</name>
</gene>
<dbReference type="OrthoDB" id="1865at2"/>
<accession>A0A5B9QAQ0</accession>
<protein>
    <recommendedName>
        <fullName evidence="4">Nucleoside-diphosphate sugar epimerase</fullName>
    </recommendedName>
</protein>
<dbReference type="Proteomes" id="UP000323917">
    <property type="component" value="Chromosome"/>
</dbReference>
<evidence type="ECO:0000313" key="3">
    <source>
        <dbReference type="Proteomes" id="UP000323917"/>
    </source>
</evidence>
<dbReference type="Pfam" id="PF06258">
    <property type="entry name" value="Mito_fiss_Elm1"/>
    <property type="match status" value="1"/>
</dbReference>
<keyword evidence="3" id="KW-1185">Reference proteome</keyword>
<proteinExistence type="predicted"/>
<evidence type="ECO:0000256" key="1">
    <source>
        <dbReference type="SAM" id="MobiDB-lite"/>
    </source>
</evidence>
<reference evidence="2 3" key="1">
    <citation type="submission" date="2019-08" db="EMBL/GenBank/DDBJ databases">
        <title>Deep-cultivation of Planctomycetes and their phenomic and genomic characterization uncovers novel biology.</title>
        <authorList>
            <person name="Wiegand S."/>
            <person name="Jogler M."/>
            <person name="Boedeker C."/>
            <person name="Pinto D."/>
            <person name="Vollmers J."/>
            <person name="Rivas-Marin E."/>
            <person name="Kohn T."/>
            <person name="Peeters S.H."/>
            <person name="Heuer A."/>
            <person name="Rast P."/>
            <person name="Oberbeckmann S."/>
            <person name="Bunk B."/>
            <person name="Jeske O."/>
            <person name="Meyerdierks A."/>
            <person name="Storesund J.E."/>
            <person name="Kallscheuer N."/>
            <person name="Luecker S."/>
            <person name="Lage O.M."/>
            <person name="Pohl T."/>
            <person name="Merkel B.J."/>
            <person name="Hornburger P."/>
            <person name="Mueller R.-W."/>
            <person name="Bruemmer F."/>
            <person name="Labrenz M."/>
            <person name="Spormann A.M."/>
            <person name="Op den Camp H."/>
            <person name="Overmann J."/>
            <person name="Amann R."/>
            <person name="Jetten M.S.M."/>
            <person name="Mascher T."/>
            <person name="Medema M.H."/>
            <person name="Devos D.P."/>
            <person name="Kaster A.-K."/>
            <person name="Ovreas L."/>
            <person name="Rohde M."/>
            <person name="Galperin M.Y."/>
            <person name="Jogler C."/>
        </authorList>
    </citation>
    <scope>NUCLEOTIDE SEQUENCE [LARGE SCALE GENOMIC DNA]</scope>
    <source>
        <strain evidence="2 3">Pr1d</strain>
    </source>
</reference>